<dbReference type="Pfam" id="PF14657">
    <property type="entry name" value="Arm-DNA-bind_4"/>
    <property type="match status" value="1"/>
</dbReference>
<dbReference type="Pfam" id="PF14659">
    <property type="entry name" value="Phage_int_SAM_3"/>
    <property type="match status" value="1"/>
</dbReference>
<evidence type="ECO:0000259" key="7">
    <source>
        <dbReference type="PROSITE" id="PS51900"/>
    </source>
</evidence>
<dbReference type="Proteomes" id="UP001144471">
    <property type="component" value="Unassembled WGS sequence"/>
</dbReference>
<dbReference type="InterPro" id="IPR010998">
    <property type="entry name" value="Integrase_recombinase_N"/>
</dbReference>
<comment type="similarity">
    <text evidence="1">Belongs to the 'phage' integrase family.</text>
</comment>
<reference evidence="8" key="1">
    <citation type="submission" date="2022-12" db="EMBL/GenBank/DDBJ databases">
        <title>Reference genome sequencing for broad-spectrum identification of bacterial and archaeal isolates by mass spectrometry.</title>
        <authorList>
            <person name="Sekiguchi Y."/>
            <person name="Tourlousse D.M."/>
        </authorList>
    </citation>
    <scope>NUCLEOTIDE SEQUENCE</scope>
    <source>
        <strain evidence="8">10succ1</strain>
    </source>
</reference>
<dbReference type="InterPro" id="IPR050090">
    <property type="entry name" value="Tyrosine_recombinase_XerCD"/>
</dbReference>
<dbReference type="AlphaFoldDB" id="A0A9W6GNQ7"/>
<evidence type="ECO:0000256" key="1">
    <source>
        <dbReference type="ARBA" id="ARBA00008857"/>
    </source>
</evidence>
<feature type="domain" description="Core-binding (CB)" evidence="7">
    <location>
        <begin position="53"/>
        <end position="142"/>
    </location>
</feature>
<dbReference type="GO" id="GO:0003677">
    <property type="term" value="F:DNA binding"/>
    <property type="evidence" value="ECO:0007669"/>
    <property type="project" value="UniProtKB-UniRule"/>
</dbReference>
<keyword evidence="9" id="KW-1185">Reference proteome</keyword>
<dbReference type="PROSITE" id="PS51900">
    <property type="entry name" value="CB"/>
    <property type="match status" value="1"/>
</dbReference>
<gene>
    <name evidence="8" type="ORF">PM10SUCC1_32860</name>
</gene>
<evidence type="ECO:0000256" key="3">
    <source>
        <dbReference type="ARBA" id="ARBA00023125"/>
    </source>
</evidence>
<dbReference type="Gene3D" id="1.10.150.130">
    <property type="match status" value="1"/>
</dbReference>
<dbReference type="GO" id="GO:0006310">
    <property type="term" value="P:DNA recombination"/>
    <property type="evidence" value="ECO:0007669"/>
    <property type="project" value="UniProtKB-KW"/>
</dbReference>
<dbReference type="Gene3D" id="1.10.443.10">
    <property type="entry name" value="Intergrase catalytic core"/>
    <property type="match status" value="1"/>
</dbReference>
<evidence type="ECO:0000256" key="2">
    <source>
        <dbReference type="ARBA" id="ARBA00022908"/>
    </source>
</evidence>
<evidence type="ECO:0000313" key="9">
    <source>
        <dbReference type="Proteomes" id="UP001144471"/>
    </source>
</evidence>
<name>A0A9W6GNQ7_9FUSO</name>
<dbReference type="CDD" id="cd01189">
    <property type="entry name" value="INT_ICEBs1_C_like"/>
    <property type="match status" value="1"/>
</dbReference>
<dbReference type="EMBL" id="BSDY01000024">
    <property type="protein sequence ID" value="GLI57772.1"/>
    <property type="molecule type" value="Genomic_DNA"/>
</dbReference>
<dbReference type="InterPro" id="IPR002104">
    <property type="entry name" value="Integrase_catalytic"/>
</dbReference>
<dbReference type="InterPro" id="IPR011010">
    <property type="entry name" value="DNA_brk_join_enz"/>
</dbReference>
<dbReference type="InterPro" id="IPR013762">
    <property type="entry name" value="Integrase-like_cat_sf"/>
</dbReference>
<sequence length="353" mass="41765">MPAYKDGKKWRARFYYEANGARKQKQKRGFGTKKEAQEWERQFLREATFSMDMKFQSLYKLYMEDMRPRIKEKTFIIKEIIFMQHILPYFGEKSVAEITPLMVRNFQTKLMTVRNPRSRENYKAHYLKKINAQLSSIFNFAVSFHDLKENPCKKAGAPKLDDQKKMNIWTLEEFNRFVNLLKNKPISFTGFNILFWTGIRVGELLALTRKDIDLKKKTINVSKTYAKINGKEIITTPKTKSSVRTVSIPDNLVEILRKYFKRFYSLSQDDRAFDVTAYVFRNDIRRYAHKVNLNHIRTHDLRHSHASMLINNNVNPLAISKRLGHAKVDMTLNTYSHLYPSSEERLLEVLNNQ</sequence>
<keyword evidence="2" id="KW-0229">DNA integration</keyword>
<keyword evidence="4" id="KW-0233">DNA recombination</keyword>
<dbReference type="InterPro" id="IPR028259">
    <property type="entry name" value="AP2-like_int_N"/>
</dbReference>
<keyword evidence="3 5" id="KW-0238">DNA-binding</keyword>
<feature type="domain" description="Tyr recombinase" evidence="6">
    <location>
        <begin position="164"/>
        <end position="351"/>
    </location>
</feature>
<dbReference type="SUPFAM" id="SSF56349">
    <property type="entry name" value="DNA breaking-rejoining enzymes"/>
    <property type="match status" value="1"/>
</dbReference>
<dbReference type="InterPro" id="IPR044068">
    <property type="entry name" value="CB"/>
</dbReference>
<dbReference type="InterPro" id="IPR004107">
    <property type="entry name" value="Integrase_SAM-like_N"/>
</dbReference>
<proteinExistence type="inferred from homology"/>
<dbReference type="PANTHER" id="PTHR30349:SF64">
    <property type="entry name" value="PROPHAGE INTEGRASE INTD-RELATED"/>
    <property type="match status" value="1"/>
</dbReference>
<dbReference type="GO" id="GO:0015074">
    <property type="term" value="P:DNA integration"/>
    <property type="evidence" value="ECO:0007669"/>
    <property type="project" value="UniProtKB-KW"/>
</dbReference>
<evidence type="ECO:0000256" key="4">
    <source>
        <dbReference type="ARBA" id="ARBA00023172"/>
    </source>
</evidence>
<dbReference type="RefSeq" id="WP_281837448.1">
    <property type="nucleotide sequence ID" value="NZ_BSDY01000024.1"/>
</dbReference>
<dbReference type="PROSITE" id="PS51898">
    <property type="entry name" value="TYR_RECOMBINASE"/>
    <property type="match status" value="1"/>
</dbReference>
<accession>A0A9W6GNQ7</accession>
<protein>
    <submittedName>
        <fullName evidence="8">Phage integrase</fullName>
    </submittedName>
</protein>
<dbReference type="PANTHER" id="PTHR30349">
    <property type="entry name" value="PHAGE INTEGRASE-RELATED"/>
    <property type="match status" value="1"/>
</dbReference>
<evidence type="ECO:0000313" key="8">
    <source>
        <dbReference type="EMBL" id="GLI57772.1"/>
    </source>
</evidence>
<comment type="caution">
    <text evidence="8">The sequence shown here is derived from an EMBL/GenBank/DDBJ whole genome shotgun (WGS) entry which is preliminary data.</text>
</comment>
<dbReference type="Pfam" id="PF00589">
    <property type="entry name" value="Phage_integrase"/>
    <property type="match status" value="1"/>
</dbReference>
<evidence type="ECO:0000259" key="6">
    <source>
        <dbReference type="PROSITE" id="PS51898"/>
    </source>
</evidence>
<evidence type="ECO:0000256" key="5">
    <source>
        <dbReference type="PROSITE-ProRule" id="PRU01248"/>
    </source>
</evidence>
<organism evidence="8 9">
    <name type="scientific">Propionigenium maris DSM 9537</name>
    <dbReference type="NCBI Taxonomy" id="1123000"/>
    <lineage>
        <taxon>Bacteria</taxon>
        <taxon>Fusobacteriati</taxon>
        <taxon>Fusobacteriota</taxon>
        <taxon>Fusobacteriia</taxon>
        <taxon>Fusobacteriales</taxon>
        <taxon>Fusobacteriaceae</taxon>
        <taxon>Propionigenium</taxon>
    </lineage>
</organism>